<dbReference type="PANTHER" id="PTHR31511:SF12">
    <property type="entry name" value="RHO TERMINATION FACTOR N-TERMINAL DOMAIN-CONTAINING PROTEIN"/>
    <property type="match status" value="1"/>
</dbReference>
<dbReference type="InterPro" id="IPR004868">
    <property type="entry name" value="DNA-dir_DNA_pol_B_mt/vir"/>
</dbReference>
<evidence type="ECO:0000313" key="11">
    <source>
        <dbReference type="Proteomes" id="UP001162162"/>
    </source>
</evidence>
<accession>A0AAV8XN41</accession>
<dbReference type="GO" id="GO:0003887">
    <property type="term" value="F:DNA-directed DNA polymerase activity"/>
    <property type="evidence" value="ECO:0007669"/>
    <property type="project" value="UniProtKB-KW"/>
</dbReference>
<evidence type="ECO:0000259" key="9">
    <source>
        <dbReference type="Pfam" id="PF03175"/>
    </source>
</evidence>
<keyword evidence="7" id="KW-0238">DNA-binding</keyword>
<dbReference type="EC" id="2.7.7.7" evidence="2"/>
<comment type="caution">
    <text evidence="10">The sequence shown here is derived from an EMBL/GenBank/DDBJ whole genome shotgun (WGS) entry which is preliminary data.</text>
</comment>
<dbReference type="GO" id="GO:0000166">
    <property type="term" value="F:nucleotide binding"/>
    <property type="evidence" value="ECO:0007669"/>
    <property type="project" value="InterPro"/>
</dbReference>
<dbReference type="GO" id="GO:0006260">
    <property type="term" value="P:DNA replication"/>
    <property type="evidence" value="ECO:0007669"/>
    <property type="project" value="UniProtKB-KW"/>
</dbReference>
<protein>
    <recommendedName>
        <fullName evidence="2">DNA-directed DNA polymerase</fullName>
        <ecNumber evidence="2">2.7.7.7</ecNumber>
    </recommendedName>
</protein>
<evidence type="ECO:0000256" key="2">
    <source>
        <dbReference type="ARBA" id="ARBA00012417"/>
    </source>
</evidence>
<organism evidence="10 11">
    <name type="scientific">Aromia moschata</name>
    <dbReference type="NCBI Taxonomy" id="1265417"/>
    <lineage>
        <taxon>Eukaryota</taxon>
        <taxon>Metazoa</taxon>
        <taxon>Ecdysozoa</taxon>
        <taxon>Arthropoda</taxon>
        <taxon>Hexapoda</taxon>
        <taxon>Insecta</taxon>
        <taxon>Pterygota</taxon>
        <taxon>Neoptera</taxon>
        <taxon>Endopterygota</taxon>
        <taxon>Coleoptera</taxon>
        <taxon>Polyphaga</taxon>
        <taxon>Cucujiformia</taxon>
        <taxon>Chrysomeloidea</taxon>
        <taxon>Cerambycidae</taxon>
        <taxon>Cerambycinae</taxon>
        <taxon>Callichromatini</taxon>
        <taxon>Aromia</taxon>
    </lineage>
</organism>
<evidence type="ECO:0000313" key="10">
    <source>
        <dbReference type="EMBL" id="KAJ8939468.1"/>
    </source>
</evidence>
<evidence type="ECO:0000256" key="3">
    <source>
        <dbReference type="ARBA" id="ARBA00022679"/>
    </source>
</evidence>
<evidence type="ECO:0000256" key="8">
    <source>
        <dbReference type="ARBA" id="ARBA00049244"/>
    </source>
</evidence>
<sequence>MQIAPLVPLANSVLIWQPTSYTFRFLSKSFDKLSRSLESHQCNEIRKYFENEEQFLLIRQKGVFPYNYKDSFEKLQERFTFKEKNFNDLTNEGVSEEDYQRAIKVWNTFECKALGKYSDIYLKSDVLVLADVFENFRKVCLEQYKLDPAHYLTGPSLSWDAMLRCTQIKLELLTDIFQLHFFRKGIRGGVSQCSKRITVEE</sequence>
<proteinExistence type="inferred from homology"/>
<gene>
    <name evidence="10" type="ORF">NQ318_022522</name>
</gene>
<evidence type="ECO:0000256" key="5">
    <source>
        <dbReference type="ARBA" id="ARBA00022705"/>
    </source>
</evidence>
<keyword evidence="6" id="KW-0239">DNA-directed DNA polymerase</keyword>
<dbReference type="PANTHER" id="PTHR31511">
    <property type="entry name" value="PROTEIN CBG23764"/>
    <property type="match status" value="1"/>
</dbReference>
<keyword evidence="4" id="KW-0548">Nucleotidyltransferase</keyword>
<keyword evidence="3" id="KW-0808">Transferase</keyword>
<keyword evidence="11" id="KW-1185">Reference proteome</keyword>
<evidence type="ECO:0000256" key="1">
    <source>
        <dbReference type="ARBA" id="ARBA00005755"/>
    </source>
</evidence>
<keyword evidence="5" id="KW-0235">DNA replication</keyword>
<name>A0AAV8XN41_9CUCU</name>
<dbReference type="GO" id="GO:0003677">
    <property type="term" value="F:DNA binding"/>
    <property type="evidence" value="ECO:0007669"/>
    <property type="project" value="UniProtKB-KW"/>
</dbReference>
<dbReference type="Pfam" id="PF03175">
    <property type="entry name" value="DNA_pol_B_2"/>
    <property type="match status" value="1"/>
</dbReference>
<dbReference type="AlphaFoldDB" id="A0AAV8XN41"/>
<dbReference type="EMBL" id="JAPWTK010000485">
    <property type="protein sequence ID" value="KAJ8939468.1"/>
    <property type="molecule type" value="Genomic_DNA"/>
</dbReference>
<comment type="catalytic activity">
    <reaction evidence="8">
        <text>DNA(n) + a 2'-deoxyribonucleoside 5'-triphosphate = DNA(n+1) + diphosphate</text>
        <dbReference type="Rhea" id="RHEA:22508"/>
        <dbReference type="Rhea" id="RHEA-COMP:17339"/>
        <dbReference type="Rhea" id="RHEA-COMP:17340"/>
        <dbReference type="ChEBI" id="CHEBI:33019"/>
        <dbReference type="ChEBI" id="CHEBI:61560"/>
        <dbReference type="ChEBI" id="CHEBI:173112"/>
        <dbReference type="EC" id="2.7.7.7"/>
    </reaction>
</comment>
<evidence type="ECO:0000256" key="4">
    <source>
        <dbReference type="ARBA" id="ARBA00022695"/>
    </source>
</evidence>
<feature type="domain" description="DNA-directed DNA polymerase family B mitochondria/virus" evidence="9">
    <location>
        <begin position="55"/>
        <end position="193"/>
    </location>
</feature>
<dbReference type="Proteomes" id="UP001162162">
    <property type="component" value="Unassembled WGS sequence"/>
</dbReference>
<reference evidence="10" key="1">
    <citation type="journal article" date="2023" name="Insect Mol. Biol.">
        <title>Genome sequencing provides insights into the evolution of gene families encoding plant cell wall-degrading enzymes in longhorned beetles.</title>
        <authorList>
            <person name="Shin N.R."/>
            <person name="Okamura Y."/>
            <person name="Kirsch R."/>
            <person name="Pauchet Y."/>
        </authorList>
    </citation>
    <scope>NUCLEOTIDE SEQUENCE</scope>
    <source>
        <strain evidence="10">AMC_N1</strain>
    </source>
</reference>
<comment type="similarity">
    <text evidence="1">Belongs to the DNA polymerase type-B family.</text>
</comment>
<evidence type="ECO:0000256" key="7">
    <source>
        <dbReference type="ARBA" id="ARBA00023125"/>
    </source>
</evidence>
<evidence type="ECO:0000256" key="6">
    <source>
        <dbReference type="ARBA" id="ARBA00022932"/>
    </source>
</evidence>